<dbReference type="EMBL" id="JAKOGI010001886">
    <property type="protein sequence ID" value="KAJ8423721.1"/>
    <property type="molecule type" value="Genomic_DNA"/>
</dbReference>
<name>A0A9Q1GQX8_9CARY</name>
<dbReference type="AlphaFoldDB" id="A0A9Q1GQX8"/>
<gene>
    <name evidence="2" type="ORF">Cgig2_010286</name>
</gene>
<feature type="compositionally biased region" description="Polar residues" evidence="1">
    <location>
        <begin position="1"/>
        <end position="13"/>
    </location>
</feature>
<evidence type="ECO:0000313" key="2">
    <source>
        <dbReference type="EMBL" id="KAJ8423721.1"/>
    </source>
</evidence>
<proteinExistence type="predicted"/>
<comment type="caution">
    <text evidence="2">The sequence shown here is derived from an EMBL/GenBank/DDBJ whole genome shotgun (WGS) entry which is preliminary data.</text>
</comment>
<organism evidence="2 3">
    <name type="scientific">Carnegiea gigantea</name>
    <dbReference type="NCBI Taxonomy" id="171969"/>
    <lineage>
        <taxon>Eukaryota</taxon>
        <taxon>Viridiplantae</taxon>
        <taxon>Streptophyta</taxon>
        <taxon>Embryophyta</taxon>
        <taxon>Tracheophyta</taxon>
        <taxon>Spermatophyta</taxon>
        <taxon>Magnoliopsida</taxon>
        <taxon>eudicotyledons</taxon>
        <taxon>Gunneridae</taxon>
        <taxon>Pentapetalae</taxon>
        <taxon>Caryophyllales</taxon>
        <taxon>Cactineae</taxon>
        <taxon>Cactaceae</taxon>
        <taxon>Cactoideae</taxon>
        <taxon>Echinocereeae</taxon>
        <taxon>Carnegiea</taxon>
    </lineage>
</organism>
<reference evidence="2" key="1">
    <citation type="submission" date="2022-04" db="EMBL/GenBank/DDBJ databases">
        <title>Carnegiea gigantea Genome sequencing and assembly v2.</title>
        <authorList>
            <person name="Copetti D."/>
            <person name="Sanderson M.J."/>
            <person name="Burquez A."/>
            <person name="Wojciechowski M.F."/>
        </authorList>
    </citation>
    <scope>NUCLEOTIDE SEQUENCE</scope>
    <source>
        <strain evidence="2">SGP5-SGP5p</strain>
        <tissue evidence="2">Aerial part</tissue>
    </source>
</reference>
<keyword evidence="3" id="KW-1185">Reference proteome</keyword>
<sequence length="356" mass="39425">MTKIQQQVPQPSSLTPPPVSETPSGYKQGLACATGVWWHGGSALLGLSRLAFSLANEFRVSLRHQTARKSPKPSLSRRCLARSMQSARVRYLVVQRGLSRPLPCHTWDAIGHSRTACVSNSSTCLQMLQDIEKLGMRFEIAKAEGSIPVTARHANNLIRRGITARKSPKPSLSRRCLARSMQSARVRYLVVQRGLSRPLPCHTWDAIGHSRTACVSNSSTCLQMLQDIEKLGMRFKIAKAEGSIPVTARHANNLIRRGITARKSPKPSLSRRCLARSMQSARVRYLVVQRGLSRPLPCHTWDAIGHSRTACVSNSSTCLQMLQDIEKLGMRFKIAKAEGSIPVTARHANNLIRRGM</sequence>
<protein>
    <submittedName>
        <fullName evidence="2">Uncharacterized protein</fullName>
    </submittedName>
</protein>
<evidence type="ECO:0000313" key="3">
    <source>
        <dbReference type="Proteomes" id="UP001153076"/>
    </source>
</evidence>
<feature type="region of interest" description="Disordered" evidence="1">
    <location>
        <begin position="1"/>
        <end position="26"/>
    </location>
</feature>
<dbReference type="Proteomes" id="UP001153076">
    <property type="component" value="Unassembled WGS sequence"/>
</dbReference>
<evidence type="ECO:0000256" key="1">
    <source>
        <dbReference type="SAM" id="MobiDB-lite"/>
    </source>
</evidence>
<accession>A0A9Q1GQX8</accession>